<dbReference type="MEROPS" id="U57.001"/>
<gene>
    <name evidence="1" type="ordered locus">Clocl_0030</name>
</gene>
<dbReference type="STRING" id="720554.Clocl_0030"/>
<accession>G8LYS0</accession>
<reference evidence="2" key="1">
    <citation type="submission" date="2011-12" db="EMBL/GenBank/DDBJ databases">
        <title>Complete sequence of Clostridium clariflavum DSM 19732.</title>
        <authorList>
            <consortium name="US DOE Joint Genome Institute"/>
            <person name="Lucas S."/>
            <person name="Han J."/>
            <person name="Lapidus A."/>
            <person name="Cheng J.-F."/>
            <person name="Goodwin L."/>
            <person name="Pitluck S."/>
            <person name="Peters L."/>
            <person name="Teshima H."/>
            <person name="Detter J.C."/>
            <person name="Han C."/>
            <person name="Tapia R."/>
            <person name="Land M."/>
            <person name="Hauser L."/>
            <person name="Kyrpides N."/>
            <person name="Ivanova N."/>
            <person name="Pagani I."/>
            <person name="Kitzmiller T."/>
            <person name="Lynd L."/>
            <person name="Izquierdo J."/>
            <person name="Woyke T."/>
        </authorList>
    </citation>
    <scope>NUCLEOTIDE SEQUENCE [LARGE SCALE GENOMIC DNA]</scope>
    <source>
        <strain evidence="2">DSM 19732 / NBRC 101661 / EBR45</strain>
    </source>
</reference>
<organism evidence="1 2">
    <name type="scientific">Acetivibrio clariflavus (strain DSM 19732 / NBRC 101661 / EBR45)</name>
    <name type="common">Clostridium clariflavum</name>
    <dbReference type="NCBI Taxonomy" id="720554"/>
    <lineage>
        <taxon>Bacteria</taxon>
        <taxon>Bacillati</taxon>
        <taxon>Bacillota</taxon>
        <taxon>Clostridia</taxon>
        <taxon>Eubacteriales</taxon>
        <taxon>Oscillospiraceae</taxon>
        <taxon>Acetivibrio</taxon>
    </lineage>
</organism>
<keyword evidence="2" id="KW-1185">Reference proteome</keyword>
<dbReference type="eggNOG" id="ENOG502Z7P7">
    <property type="taxonomic scope" value="Bacteria"/>
</dbReference>
<evidence type="ECO:0000313" key="2">
    <source>
        <dbReference type="Proteomes" id="UP000005435"/>
    </source>
</evidence>
<dbReference type="NCBIfam" id="TIGR02855">
    <property type="entry name" value="spore_yabG"/>
    <property type="match status" value="1"/>
</dbReference>
<dbReference type="AlphaFoldDB" id="G8LYS0"/>
<sequence length="290" mass="33127">MSKLKIGDIVGRKSYNSDILFKVVDIKKENGKETVVLRGICYRLEADAPESDLIVQPESYVREYNDKINNKINIKMRSLQPSRYGYMAKKKFYRDLNINSGLKFQRPGKVLHIDGDDDYLNTCLEKYKELGIEAVGVHVKEKDQPSRVYELLVQHKPDILVLTGHDGVIKDENGYSRLDNYRNSKYFIEAVKEARRYESNYDQLVIFAGACQSMYHKIIEAGANYASAPYRVLIHALDPVYICKKVAFTGIDRIISPEEAVSTTISGFKGIGGIETRGKYRDGYPLEPYK</sequence>
<name>G8LYS0_ACECE</name>
<evidence type="ECO:0000313" key="1">
    <source>
        <dbReference type="EMBL" id="AEV66788.1"/>
    </source>
</evidence>
<dbReference type="KEGG" id="ccl:Clocl_0030"/>
<protein>
    <submittedName>
        <fullName evidence="1">Sporulation peptidase YabG</fullName>
    </submittedName>
</protein>
<dbReference type="PIRSF" id="PIRSF011575">
    <property type="entry name" value="YabG"/>
    <property type="match status" value="1"/>
</dbReference>
<dbReference type="InterPro" id="IPR008764">
    <property type="entry name" value="Peptidase_U57"/>
</dbReference>
<dbReference type="HOGENOM" id="CLU_195132_0_0_9"/>
<dbReference type="Pfam" id="PF05582">
    <property type="entry name" value="Peptidase_U57"/>
    <property type="match status" value="1"/>
</dbReference>
<reference evidence="1 2" key="2">
    <citation type="journal article" date="2012" name="Stand. Genomic Sci.">
        <title>Complete Genome Sequence of Clostridium clariflavum DSM 19732.</title>
        <authorList>
            <person name="Izquierdo J.A."/>
            <person name="Goodwin L."/>
            <person name="Davenport K.W."/>
            <person name="Teshima H."/>
            <person name="Bruce D."/>
            <person name="Detter C."/>
            <person name="Tapia R."/>
            <person name="Han S."/>
            <person name="Land M."/>
            <person name="Hauser L."/>
            <person name="Jeffries C.D."/>
            <person name="Han J."/>
            <person name="Pitluck S."/>
            <person name="Nolan M."/>
            <person name="Chen A."/>
            <person name="Huntemann M."/>
            <person name="Mavromatis K."/>
            <person name="Mikhailova N."/>
            <person name="Liolios K."/>
            <person name="Woyke T."/>
            <person name="Lynd L.R."/>
        </authorList>
    </citation>
    <scope>NUCLEOTIDE SEQUENCE [LARGE SCALE GENOMIC DNA]</scope>
    <source>
        <strain evidence="2">DSM 19732 / NBRC 101661 / EBR45</strain>
    </source>
</reference>
<dbReference type="EMBL" id="CP003065">
    <property type="protein sequence ID" value="AEV66788.1"/>
    <property type="molecule type" value="Genomic_DNA"/>
</dbReference>
<proteinExistence type="predicted"/>
<dbReference type="Proteomes" id="UP000005435">
    <property type="component" value="Chromosome"/>
</dbReference>